<dbReference type="Pfam" id="PF00672">
    <property type="entry name" value="HAMP"/>
    <property type="match status" value="1"/>
</dbReference>
<evidence type="ECO:0000256" key="4">
    <source>
        <dbReference type="ARBA" id="ARBA00023224"/>
    </source>
</evidence>
<dbReference type="RefSeq" id="WP_150457566.1">
    <property type="nucleotide sequence ID" value="NZ_VYKK01000007.1"/>
</dbReference>
<feature type="transmembrane region" description="Helical" evidence="7">
    <location>
        <begin position="32"/>
        <end position="52"/>
    </location>
</feature>
<evidence type="ECO:0000256" key="7">
    <source>
        <dbReference type="SAM" id="Phobius"/>
    </source>
</evidence>
<evidence type="ECO:0000256" key="5">
    <source>
        <dbReference type="ARBA" id="ARBA00029447"/>
    </source>
</evidence>
<evidence type="ECO:0000313" key="10">
    <source>
        <dbReference type="EMBL" id="KAA9005865.1"/>
    </source>
</evidence>
<dbReference type="PANTHER" id="PTHR32089:SF112">
    <property type="entry name" value="LYSOZYME-LIKE PROTEIN-RELATED"/>
    <property type="match status" value="1"/>
</dbReference>
<name>A0A5J5GCI4_9BACL</name>
<dbReference type="Pfam" id="PF00015">
    <property type="entry name" value="MCPsignal"/>
    <property type="match status" value="1"/>
</dbReference>
<dbReference type="OrthoDB" id="9760371at2"/>
<keyword evidence="7" id="KW-0812">Transmembrane</keyword>
<evidence type="ECO:0000313" key="11">
    <source>
        <dbReference type="Proteomes" id="UP000367750"/>
    </source>
</evidence>
<reference evidence="10 11" key="1">
    <citation type="submission" date="2019-09" db="EMBL/GenBank/DDBJ databases">
        <title>Bacillus ochoae sp. nov., Paenibacillus whitsoniae sp. nov., Paenibacillus spiritus sp. nov. Isolated from the Mars Exploration Rover during spacecraft assembly.</title>
        <authorList>
            <person name="Seuylemezian A."/>
            <person name="Vaishampayan P."/>
        </authorList>
    </citation>
    <scope>NUCLEOTIDE SEQUENCE [LARGE SCALE GENOMIC DNA]</scope>
    <source>
        <strain evidence="10 11">MER_111</strain>
    </source>
</reference>
<dbReference type="Proteomes" id="UP000367750">
    <property type="component" value="Unassembled WGS sequence"/>
</dbReference>
<gene>
    <name evidence="10" type="ORF">F4V43_07250</name>
</gene>
<dbReference type="GO" id="GO:0005886">
    <property type="term" value="C:plasma membrane"/>
    <property type="evidence" value="ECO:0007669"/>
    <property type="project" value="UniProtKB-SubCell"/>
</dbReference>
<protein>
    <submittedName>
        <fullName evidence="10">Methyl-accepting chemotaxis protein</fullName>
    </submittedName>
</protein>
<dbReference type="SMART" id="SM00304">
    <property type="entry name" value="HAMP"/>
    <property type="match status" value="1"/>
</dbReference>
<dbReference type="EMBL" id="VYKK01000007">
    <property type="protein sequence ID" value="KAA9005865.1"/>
    <property type="molecule type" value="Genomic_DNA"/>
</dbReference>
<dbReference type="SMART" id="SM00283">
    <property type="entry name" value="MA"/>
    <property type="match status" value="1"/>
</dbReference>
<dbReference type="GO" id="GO:0007165">
    <property type="term" value="P:signal transduction"/>
    <property type="evidence" value="ECO:0007669"/>
    <property type="project" value="UniProtKB-KW"/>
</dbReference>
<proteinExistence type="inferred from homology"/>
<dbReference type="PROSITE" id="PS50885">
    <property type="entry name" value="HAMP"/>
    <property type="match status" value="1"/>
</dbReference>
<dbReference type="AlphaFoldDB" id="A0A5J5GCI4"/>
<feature type="domain" description="Methyl-accepting transducer" evidence="8">
    <location>
        <begin position="413"/>
        <end position="649"/>
    </location>
</feature>
<dbReference type="CDD" id="cd06225">
    <property type="entry name" value="HAMP"/>
    <property type="match status" value="1"/>
</dbReference>
<accession>A0A5J5GCI4</accession>
<comment type="subcellular location">
    <subcellularLocation>
        <location evidence="1">Cell membrane</location>
    </subcellularLocation>
</comment>
<evidence type="ECO:0000256" key="3">
    <source>
        <dbReference type="ARBA" id="ARBA00023136"/>
    </source>
</evidence>
<comment type="similarity">
    <text evidence="5">Belongs to the methyl-accepting chemotaxis (MCP) protein family.</text>
</comment>
<evidence type="ECO:0000259" key="9">
    <source>
        <dbReference type="PROSITE" id="PS50885"/>
    </source>
</evidence>
<dbReference type="InterPro" id="IPR003660">
    <property type="entry name" value="HAMP_dom"/>
</dbReference>
<organism evidence="10 11">
    <name type="scientific">Paenibacillus spiritus</name>
    <dbReference type="NCBI Taxonomy" id="2496557"/>
    <lineage>
        <taxon>Bacteria</taxon>
        <taxon>Bacillati</taxon>
        <taxon>Bacillota</taxon>
        <taxon>Bacilli</taxon>
        <taxon>Bacillales</taxon>
        <taxon>Paenibacillaceae</taxon>
        <taxon>Paenibacillus</taxon>
    </lineage>
</organism>
<dbReference type="Gene3D" id="6.10.340.10">
    <property type="match status" value="1"/>
</dbReference>
<evidence type="ECO:0000256" key="2">
    <source>
        <dbReference type="ARBA" id="ARBA00022475"/>
    </source>
</evidence>
<dbReference type="PROSITE" id="PS50111">
    <property type="entry name" value="CHEMOTAXIS_TRANSDUC_2"/>
    <property type="match status" value="1"/>
</dbReference>
<dbReference type="PANTHER" id="PTHR32089">
    <property type="entry name" value="METHYL-ACCEPTING CHEMOTAXIS PROTEIN MCPB"/>
    <property type="match status" value="1"/>
</dbReference>
<keyword evidence="3 7" id="KW-0472">Membrane</keyword>
<comment type="caution">
    <text evidence="10">The sequence shown here is derived from an EMBL/GenBank/DDBJ whole genome shotgun (WGS) entry which is preliminary data.</text>
</comment>
<dbReference type="Gene3D" id="1.10.287.950">
    <property type="entry name" value="Methyl-accepting chemotaxis protein"/>
    <property type="match status" value="1"/>
</dbReference>
<keyword evidence="2" id="KW-1003">Cell membrane</keyword>
<evidence type="ECO:0000259" key="8">
    <source>
        <dbReference type="PROSITE" id="PS50111"/>
    </source>
</evidence>
<keyword evidence="7" id="KW-1133">Transmembrane helix</keyword>
<sequence length="699" mass="76069">MDHRRQETSAPGGRSSRLKGVIDPRNSLGAKLFLFFFTTVVVMVSVVGIQSYRIAKDSILDEVSHSSEQTLVQARQNLDLVFDKYREYSLQYISDVDFMKRLTEYMGMPSNSLNYMNKQSDLVGYMKKTMSSVDNLNGITLFHPDGSAAASTYSLNLASLEKPDWFGAVTRTQGEEVWLPSRKGFVGGKNSIGLARVLRNYDGPVAVILIEIKIEALSSQLAGMTLTTSSQEGKGGVSMLDPATQAIVYDKEMGRIGGKSPFLQLDGAKGKLEGQGIFTATHSDGTRYLEIYDQSAVTGWVLTGEVRVSDLLSSAERILAFVVVILIVSTILSVGLGYAMIRIFANPLIRLKRLMAEGARGNLAVRAPIRTKDEIGQLGEGFNAMMESMAALVRQTDESAHQVSATAEHLTDSSKQSSGAALEITAATEQIAQGAASLAIEAEKSHSLSAAISLQMEKVVLSNREMNDAAGEVNAISEQGTRYMSDLIEKTRSTERVTREMMDKVGALKESTSSIAGILNTMTAMTQQTNILSLNATIEAARAGEAGRGFAVVAGEIRKLAEQSKQSIEIVGGITRRVQEEMQDTVKILTEAYPLYQAQTATVQDTNRILVRVKDQMNEFMDRSAEVTRTVEELSRAQQGLNESISNVSAVSEETSASSQQVASISAEQLEMSKRLVGLSEEMDKLAESLQKSLALFRM</sequence>
<evidence type="ECO:0000256" key="6">
    <source>
        <dbReference type="PROSITE-ProRule" id="PRU00284"/>
    </source>
</evidence>
<keyword evidence="11" id="KW-1185">Reference proteome</keyword>
<feature type="transmembrane region" description="Helical" evidence="7">
    <location>
        <begin position="318"/>
        <end position="345"/>
    </location>
</feature>
<feature type="domain" description="HAMP" evidence="9">
    <location>
        <begin position="342"/>
        <end position="394"/>
    </location>
</feature>
<dbReference type="SUPFAM" id="SSF58104">
    <property type="entry name" value="Methyl-accepting chemotaxis protein (MCP) signaling domain"/>
    <property type="match status" value="1"/>
</dbReference>
<dbReference type="InterPro" id="IPR004089">
    <property type="entry name" value="MCPsignal_dom"/>
</dbReference>
<keyword evidence="4 6" id="KW-0807">Transducer</keyword>
<evidence type="ECO:0000256" key="1">
    <source>
        <dbReference type="ARBA" id="ARBA00004236"/>
    </source>
</evidence>